<evidence type="ECO:0000313" key="1">
    <source>
        <dbReference type="EMBL" id="CAL4132503.1"/>
    </source>
</evidence>
<dbReference type="EMBL" id="CAXKWB010027820">
    <property type="protein sequence ID" value="CAL4132503.1"/>
    <property type="molecule type" value="Genomic_DNA"/>
</dbReference>
<dbReference type="AlphaFoldDB" id="A0AAV2RQD0"/>
<dbReference type="Proteomes" id="UP001497623">
    <property type="component" value="Unassembled WGS sequence"/>
</dbReference>
<name>A0AAV2RQD0_MEGNR</name>
<gene>
    <name evidence="1" type="ORF">MNOR_LOCUS27015</name>
</gene>
<keyword evidence="2" id="KW-1185">Reference proteome</keyword>
<evidence type="ECO:0000313" key="2">
    <source>
        <dbReference type="Proteomes" id="UP001497623"/>
    </source>
</evidence>
<organism evidence="1 2">
    <name type="scientific">Meganyctiphanes norvegica</name>
    <name type="common">Northern krill</name>
    <name type="synonym">Thysanopoda norvegica</name>
    <dbReference type="NCBI Taxonomy" id="48144"/>
    <lineage>
        <taxon>Eukaryota</taxon>
        <taxon>Metazoa</taxon>
        <taxon>Ecdysozoa</taxon>
        <taxon>Arthropoda</taxon>
        <taxon>Crustacea</taxon>
        <taxon>Multicrustacea</taxon>
        <taxon>Malacostraca</taxon>
        <taxon>Eumalacostraca</taxon>
        <taxon>Eucarida</taxon>
        <taxon>Euphausiacea</taxon>
        <taxon>Euphausiidae</taxon>
        <taxon>Meganyctiphanes</taxon>
    </lineage>
</organism>
<proteinExistence type="predicted"/>
<comment type="caution">
    <text evidence="1">The sequence shown here is derived from an EMBL/GenBank/DDBJ whole genome shotgun (WGS) entry which is preliminary data.</text>
</comment>
<sequence length="104" mass="12094">MELGICDKRNGNYTSIVSFHIHTLSSVRPDLSKRLFVPRRDEDNAYRWNLTIRDGLSTFGTSKQISPNSSIILVEVKFEFQPLCGLFYEFLHHQNTFEHLFGKS</sequence>
<reference evidence="1 2" key="1">
    <citation type="submission" date="2024-05" db="EMBL/GenBank/DDBJ databases">
        <authorList>
            <person name="Wallberg A."/>
        </authorList>
    </citation>
    <scope>NUCLEOTIDE SEQUENCE [LARGE SCALE GENOMIC DNA]</scope>
</reference>
<accession>A0AAV2RQD0</accession>
<protein>
    <submittedName>
        <fullName evidence="1">Uncharacterized protein</fullName>
    </submittedName>
</protein>